<keyword evidence="1" id="KW-1133">Transmembrane helix</keyword>
<evidence type="ECO:0000313" key="3">
    <source>
        <dbReference type="Proteomes" id="UP000228635"/>
    </source>
</evidence>
<name>A0A2M6WH48_9BACT</name>
<comment type="caution">
    <text evidence="2">The sequence shown here is derived from an EMBL/GenBank/DDBJ whole genome shotgun (WGS) entry which is preliminary data.</text>
</comment>
<keyword evidence="1" id="KW-0812">Transmembrane</keyword>
<organism evidence="2 3">
    <name type="scientific">Candidatus Harrisonbacteria bacterium CG10_big_fil_rev_8_21_14_0_10_42_17</name>
    <dbReference type="NCBI Taxonomy" id="1974584"/>
    <lineage>
        <taxon>Bacteria</taxon>
        <taxon>Candidatus Harrisoniibacteriota</taxon>
    </lineage>
</organism>
<gene>
    <name evidence="2" type="ORF">COU08_04675</name>
</gene>
<protein>
    <submittedName>
        <fullName evidence="2">Uncharacterized protein</fullName>
    </submittedName>
</protein>
<sequence length="86" mass="9951">MLLASSMKRFYFWQKLVLLIYIVAFLATLIANDFGAARFSPEDGLIVIFGFVTNLLVLWLLFFTANFLTRLGKRARTTNLAHYRKT</sequence>
<evidence type="ECO:0000313" key="2">
    <source>
        <dbReference type="EMBL" id="PIT92117.1"/>
    </source>
</evidence>
<proteinExistence type="predicted"/>
<dbReference type="AlphaFoldDB" id="A0A2M6WH48"/>
<evidence type="ECO:0000256" key="1">
    <source>
        <dbReference type="SAM" id="Phobius"/>
    </source>
</evidence>
<dbReference type="Proteomes" id="UP000228635">
    <property type="component" value="Unassembled WGS sequence"/>
</dbReference>
<feature type="transmembrane region" description="Helical" evidence="1">
    <location>
        <begin position="12"/>
        <end position="32"/>
    </location>
</feature>
<feature type="transmembrane region" description="Helical" evidence="1">
    <location>
        <begin position="44"/>
        <end position="68"/>
    </location>
</feature>
<dbReference type="EMBL" id="PFBA01000035">
    <property type="protein sequence ID" value="PIT92117.1"/>
    <property type="molecule type" value="Genomic_DNA"/>
</dbReference>
<reference evidence="3" key="1">
    <citation type="submission" date="2017-09" db="EMBL/GenBank/DDBJ databases">
        <title>Depth-based differentiation of microbial function through sediment-hosted aquifers and enrichment of novel symbionts in the deep terrestrial subsurface.</title>
        <authorList>
            <person name="Probst A.J."/>
            <person name="Ladd B."/>
            <person name="Jarett J.K."/>
            <person name="Geller-Mcgrath D.E."/>
            <person name="Sieber C.M.K."/>
            <person name="Emerson J.B."/>
            <person name="Anantharaman K."/>
            <person name="Thomas B.C."/>
            <person name="Malmstrom R."/>
            <person name="Stieglmeier M."/>
            <person name="Klingl A."/>
            <person name="Woyke T."/>
            <person name="Ryan C.M."/>
            <person name="Banfield J.F."/>
        </authorList>
    </citation>
    <scope>NUCLEOTIDE SEQUENCE [LARGE SCALE GENOMIC DNA]</scope>
</reference>
<accession>A0A2M6WH48</accession>
<keyword evidence="1" id="KW-0472">Membrane</keyword>